<comment type="caution">
    <text evidence="2">The sequence shown here is derived from an EMBL/GenBank/DDBJ whole genome shotgun (WGS) entry which is preliminary data.</text>
</comment>
<dbReference type="Proteomes" id="UP000644875">
    <property type="component" value="Unassembled WGS sequence"/>
</dbReference>
<evidence type="ECO:0000313" key="2">
    <source>
        <dbReference type="EMBL" id="MBJ8349550.1"/>
    </source>
</evidence>
<accession>A0A934PA06</accession>
<dbReference type="InterPro" id="IPR012349">
    <property type="entry name" value="Split_barrel_FMN-bd"/>
</dbReference>
<reference evidence="2 3" key="1">
    <citation type="journal article" date="2021" name="Int. J. Syst. Evol. Microbiol.">
        <title>Streptococcus vicugnae sp. nov., isolated from faeces of alpacas (Vicugna pacos) and cattle (Bos taurus), Streptococcus zalophi sp. nov., and Streptococcus pacificus sp. nov., isolated from respiratory tract of California sea lions (Zalophus californianus).</title>
        <authorList>
            <person name="Volokhov D.V."/>
            <person name="Zagorodnyaya T.A."/>
            <person name="Shen Z."/>
            <person name="Blom J."/>
            <person name="Furtak V.A."/>
            <person name="Eisenberg T."/>
            <person name="Fan P."/>
            <person name="Jeong K.C."/>
            <person name="Gao Y."/>
            <person name="Zhang S."/>
            <person name="Amselle M."/>
        </authorList>
    </citation>
    <scope>NUCLEOTIDE SEQUENCE [LARGE SCALE GENOMIC DNA]</scope>
    <source>
        <strain evidence="3">CSL7508-lung</strain>
    </source>
</reference>
<feature type="domain" description="Pyridoxamine 5'-phosphate oxidase N-terminal" evidence="1">
    <location>
        <begin position="3"/>
        <end position="118"/>
    </location>
</feature>
<evidence type="ECO:0000313" key="3">
    <source>
        <dbReference type="Proteomes" id="UP000644875"/>
    </source>
</evidence>
<dbReference type="PANTHER" id="PTHR40660:SF1">
    <property type="entry name" value="5'-PHOSPHATE OXIDASE PUTATIVE DOMAIN-CONTAINING PROTEIN-RELATED"/>
    <property type="match status" value="1"/>
</dbReference>
<evidence type="ECO:0000259" key="1">
    <source>
        <dbReference type="Pfam" id="PF01243"/>
    </source>
</evidence>
<keyword evidence="3" id="KW-1185">Reference proteome</keyword>
<dbReference type="AlphaFoldDB" id="A0A934PA06"/>
<proteinExistence type="predicted"/>
<name>A0A934PA06_9STRE</name>
<sequence>MNITEEMKEIINVQLAMVATVDAEGNPDIGPKRSMRLYDDKTLIYNENTGGQTQENIKNNGKIAVAFVDRERLMGYRFVGKAEIQDSGELYEAAKEWAKGRMGEPKAVGVIHIERIFNLHSGDKAGTEVK</sequence>
<protein>
    <submittedName>
        <fullName evidence="2">Pyridoxamine 5'-phosphate oxidase family protein</fullName>
    </submittedName>
</protein>
<dbReference type="PANTHER" id="PTHR40660">
    <property type="entry name" value="5'-PHOSPHATE OXIDASE PUTATIVE DOMAIN-CONTAINING PROTEIN-RELATED"/>
    <property type="match status" value="1"/>
</dbReference>
<dbReference type="Pfam" id="PF01243">
    <property type="entry name" value="PNPOx_N"/>
    <property type="match status" value="1"/>
</dbReference>
<dbReference type="SUPFAM" id="SSF50475">
    <property type="entry name" value="FMN-binding split barrel"/>
    <property type="match status" value="1"/>
</dbReference>
<dbReference type="Gene3D" id="2.30.110.10">
    <property type="entry name" value="Electron Transport, Fmn-binding Protein, Chain A"/>
    <property type="match status" value="1"/>
</dbReference>
<dbReference type="EMBL" id="JAENBP010000002">
    <property type="protein sequence ID" value="MBJ8349550.1"/>
    <property type="molecule type" value="Genomic_DNA"/>
</dbReference>
<dbReference type="RefSeq" id="WP_199567473.1">
    <property type="nucleotide sequence ID" value="NZ_JAENBP010000002.1"/>
</dbReference>
<organism evidence="2 3">
    <name type="scientific">Streptococcus zalophi</name>
    <dbReference type="NCBI Taxonomy" id="640031"/>
    <lineage>
        <taxon>Bacteria</taxon>
        <taxon>Bacillati</taxon>
        <taxon>Bacillota</taxon>
        <taxon>Bacilli</taxon>
        <taxon>Lactobacillales</taxon>
        <taxon>Streptococcaceae</taxon>
        <taxon>Streptococcus</taxon>
    </lineage>
</organism>
<gene>
    <name evidence="2" type="ORF">JHK64_02755</name>
</gene>
<dbReference type="InterPro" id="IPR011576">
    <property type="entry name" value="Pyridox_Oxase_N"/>
</dbReference>